<reference evidence="1 2" key="1">
    <citation type="journal article" date="2019" name="Nat. Microbiol.">
        <title>Mediterranean grassland soil C-N compound turnover is dependent on rainfall and depth, and is mediated by genomically divergent microorganisms.</title>
        <authorList>
            <person name="Diamond S."/>
            <person name="Andeer P.F."/>
            <person name="Li Z."/>
            <person name="Crits-Christoph A."/>
            <person name="Burstein D."/>
            <person name="Anantharaman K."/>
            <person name="Lane K.R."/>
            <person name="Thomas B.C."/>
            <person name="Pan C."/>
            <person name="Northen T.R."/>
            <person name="Banfield J.F."/>
        </authorList>
    </citation>
    <scope>NUCLEOTIDE SEQUENCE [LARGE SCALE GENOMIC DNA]</scope>
    <source>
        <strain evidence="1">NP_3</strain>
    </source>
</reference>
<dbReference type="GO" id="GO:0019441">
    <property type="term" value="P:L-tryptophan catabolic process to kynurenine"/>
    <property type="evidence" value="ECO:0007669"/>
    <property type="project" value="InterPro"/>
</dbReference>
<comment type="caution">
    <text evidence="1">The sequence shown here is derived from an EMBL/GenBank/DDBJ whole genome shotgun (WGS) entry which is preliminary data.</text>
</comment>
<proteinExistence type="predicted"/>
<gene>
    <name evidence="1" type="ORF">E6H00_01555</name>
</gene>
<dbReference type="EMBL" id="VBAK01000034">
    <property type="protein sequence ID" value="TMI93223.1"/>
    <property type="molecule type" value="Genomic_DNA"/>
</dbReference>
<dbReference type="SUPFAM" id="SSF102198">
    <property type="entry name" value="Putative cyclase"/>
    <property type="match status" value="1"/>
</dbReference>
<dbReference type="Pfam" id="PF04199">
    <property type="entry name" value="Cyclase"/>
    <property type="match status" value="1"/>
</dbReference>
<dbReference type="PANTHER" id="PTHR31118:SF12">
    <property type="entry name" value="CYCLASE-LIKE PROTEIN 2"/>
    <property type="match status" value="1"/>
</dbReference>
<name>A0A537KBR4_9BACT</name>
<protein>
    <submittedName>
        <fullName evidence="1">Cyclase family protein</fullName>
    </submittedName>
</protein>
<sequence length="293" mass="31458">MDEPEDHTGALAAVLTGHEIVDLSVTTGERWPCWWPTQMPFQHKVWNWFAEAGHASPVHAYMGPVHIRWMTIDDHCGTHVDAPVHFIPPPDSGLPNAGPFGTQSGEQILLRDLIGPAAVIDVSALAGQGGPGASPWITPAHLRQWEAAHGALRPGEIVLLRTGWDRHYRAWPDGRSYAFDAIVTRSGPGWPAPTAETIEYIHAKGVITVGLDAPSIGAAQDAVTAHVAGLRRGMRYIENLTGLERLPPRGAHFVFLPIKVEGATGCPGRAIALLPRPAGEELRQHAAAAAGEL</sequence>
<evidence type="ECO:0000313" key="2">
    <source>
        <dbReference type="Proteomes" id="UP000318509"/>
    </source>
</evidence>
<dbReference type="InterPro" id="IPR037175">
    <property type="entry name" value="KFase_sf"/>
</dbReference>
<evidence type="ECO:0000313" key="1">
    <source>
        <dbReference type="EMBL" id="TMI93223.1"/>
    </source>
</evidence>
<accession>A0A537KBR4</accession>
<dbReference type="AlphaFoldDB" id="A0A537KBR4"/>
<organism evidence="1 2">
    <name type="scientific">Candidatus Segetimicrobium genomatis</name>
    <dbReference type="NCBI Taxonomy" id="2569760"/>
    <lineage>
        <taxon>Bacteria</taxon>
        <taxon>Bacillati</taxon>
        <taxon>Candidatus Sysuimicrobiota</taxon>
        <taxon>Candidatus Sysuimicrobiia</taxon>
        <taxon>Candidatus Sysuimicrobiales</taxon>
        <taxon>Candidatus Segetimicrobiaceae</taxon>
        <taxon>Candidatus Segetimicrobium</taxon>
    </lineage>
</organism>
<dbReference type="GO" id="GO:0004061">
    <property type="term" value="F:arylformamidase activity"/>
    <property type="evidence" value="ECO:0007669"/>
    <property type="project" value="InterPro"/>
</dbReference>
<dbReference type="InterPro" id="IPR007325">
    <property type="entry name" value="KFase/CYL"/>
</dbReference>
<dbReference type="PANTHER" id="PTHR31118">
    <property type="entry name" value="CYCLASE-LIKE PROTEIN 2"/>
    <property type="match status" value="1"/>
</dbReference>
<dbReference type="Gene3D" id="3.50.30.50">
    <property type="entry name" value="Putative cyclase"/>
    <property type="match status" value="1"/>
</dbReference>
<dbReference type="Proteomes" id="UP000318509">
    <property type="component" value="Unassembled WGS sequence"/>
</dbReference>